<comment type="caution">
    <text evidence="10">The sequence shown here is derived from an EMBL/GenBank/DDBJ whole genome shotgun (WGS) entry which is preliminary data.</text>
</comment>
<feature type="transmembrane region" description="Helical" evidence="7">
    <location>
        <begin position="74"/>
        <end position="96"/>
    </location>
</feature>
<evidence type="ECO:0000313" key="11">
    <source>
        <dbReference type="Proteomes" id="UP000240912"/>
    </source>
</evidence>
<dbReference type="GO" id="GO:0006508">
    <property type="term" value="P:proteolysis"/>
    <property type="evidence" value="ECO:0007669"/>
    <property type="project" value="UniProtKB-KW"/>
</dbReference>
<evidence type="ECO:0000256" key="5">
    <source>
        <dbReference type="ARBA" id="ARBA00022989"/>
    </source>
</evidence>
<keyword evidence="10" id="KW-0645">Protease</keyword>
<comment type="subcellular location">
    <subcellularLocation>
        <location evidence="1">Membrane</location>
        <topology evidence="1">Multi-pass membrane protein</topology>
    </subcellularLocation>
</comment>
<dbReference type="Pfam" id="PF20216">
    <property type="entry name" value="DUF6576"/>
    <property type="match status" value="1"/>
</dbReference>
<dbReference type="Gene3D" id="1.20.1540.10">
    <property type="entry name" value="Rhomboid-like"/>
    <property type="match status" value="1"/>
</dbReference>
<dbReference type="PANTHER" id="PTHR43731">
    <property type="entry name" value="RHOMBOID PROTEASE"/>
    <property type="match status" value="1"/>
</dbReference>
<dbReference type="GO" id="GO:0016020">
    <property type="term" value="C:membrane"/>
    <property type="evidence" value="ECO:0007669"/>
    <property type="project" value="UniProtKB-SubCell"/>
</dbReference>
<keyword evidence="3 7" id="KW-0812">Transmembrane</keyword>
<dbReference type="OrthoDB" id="680602at2"/>
<feature type="domain" description="Peptidase S54 rhomboid" evidence="8">
    <location>
        <begin position="69"/>
        <end position="214"/>
    </location>
</feature>
<dbReference type="AlphaFoldDB" id="A0A2T3HNZ5"/>
<feature type="transmembrane region" description="Helical" evidence="7">
    <location>
        <begin position="112"/>
        <end position="134"/>
    </location>
</feature>
<evidence type="ECO:0000256" key="3">
    <source>
        <dbReference type="ARBA" id="ARBA00022692"/>
    </source>
</evidence>
<dbReference type="RefSeq" id="WP_107214274.1">
    <property type="nucleotide sequence ID" value="NZ_KZ686268.1"/>
</dbReference>
<dbReference type="PANTHER" id="PTHR43731:SF14">
    <property type="entry name" value="PRESENILIN-ASSOCIATED RHOMBOID-LIKE PROTEIN, MITOCHONDRIAL"/>
    <property type="match status" value="1"/>
</dbReference>
<dbReference type="InterPro" id="IPR035952">
    <property type="entry name" value="Rhomboid-like_sf"/>
</dbReference>
<dbReference type="GO" id="GO:0004252">
    <property type="term" value="F:serine-type endopeptidase activity"/>
    <property type="evidence" value="ECO:0007669"/>
    <property type="project" value="InterPro"/>
</dbReference>
<gene>
    <name evidence="10" type="ORF">C7T94_05470</name>
</gene>
<dbReference type="InterPro" id="IPR022764">
    <property type="entry name" value="Peptidase_S54_rhomboid_dom"/>
</dbReference>
<evidence type="ECO:0000256" key="2">
    <source>
        <dbReference type="ARBA" id="ARBA00009045"/>
    </source>
</evidence>
<feature type="domain" description="DUF6576" evidence="9">
    <location>
        <begin position="255"/>
        <end position="283"/>
    </location>
</feature>
<keyword evidence="11" id="KW-1185">Reference proteome</keyword>
<keyword evidence="6 7" id="KW-0472">Membrane</keyword>
<organism evidence="10 11">
    <name type="scientific">Pedobacter yulinensis</name>
    <dbReference type="NCBI Taxonomy" id="2126353"/>
    <lineage>
        <taxon>Bacteria</taxon>
        <taxon>Pseudomonadati</taxon>
        <taxon>Bacteroidota</taxon>
        <taxon>Sphingobacteriia</taxon>
        <taxon>Sphingobacteriales</taxon>
        <taxon>Sphingobacteriaceae</taxon>
        <taxon>Pedobacter</taxon>
    </lineage>
</organism>
<evidence type="ECO:0000256" key="1">
    <source>
        <dbReference type="ARBA" id="ARBA00004141"/>
    </source>
</evidence>
<evidence type="ECO:0000256" key="4">
    <source>
        <dbReference type="ARBA" id="ARBA00022801"/>
    </source>
</evidence>
<evidence type="ECO:0000259" key="8">
    <source>
        <dbReference type="Pfam" id="PF01694"/>
    </source>
</evidence>
<feature type="transmembrane region" description="Helical" evidence="7">
    <location>
        <begin position="141"/>
        <end position="161"/>
    </location>
</feature>
<dbReference type="InterPro" id="IPR046483">
    <property type="entry name" value="DUF6576"/>
</dbReference>
<feature type="transmembrane region" description="Helical" evidence="7">
    <location>
        <begin position="20"/>
        <end position="43"/>
    </location>
</feature>
<dbReference type="Pfam" id="PF01694">
    <property type="entry name" value="Rhomboid"/>
    <property type="match status" value="1"/>
</dbReference>
<reference evidence="10 11" key="1">
    <citation type="submission" date="2018-03" db="EMBL/GenBank/DDBJ databases">
        <authorList>
            <person name="Keele B.F."/>
        </authorList>
    </citation>
    <scope>NUCLEOTIDE SEQUENCE [LARGE SCALE GENOMIC DNA]</scope>
    <source>
        <strain evidence="10 11">YL28-9</strain>
    </source>
</reference>
<dbReference type="InterPro" id="IPR050925">
    <property type="entry name" value="Rhomboid_protease_S54"/>
</dbReference>
<dbReference type="SUPFAM" id="SSF144091">
    <property type="entry name" value="Rhomboid-like"/>
    <property type="match status" value="1"/>
</dbReference>
<keyword evidence="5 7" id="KW-1133">Transmembrane helix</keyword>
<comment type="similarity">
    <text evidence="2">Belongs to the peptidase S54 family.</text>
</comment>
<feature type="transmembrane region" description="Helical" evidence="7">
    <location>
        <begin position="181"/>
        <end position="214"/>
    </location>
</feature>
<evidence type="ECO:0000256" key="7">
    <source>
        <dbReference type="SAM" id="Phobius"/>
    </source>
</evidence>
<evidence type="ECO:0000256" key="6">
    <source>
        <dbReference type="ARBA" id="ARBA00023136"/>
    </source>
</evidence>
<sequence length="290" mass="32331">MSNTLFRDLRFKVFQSGNPLFLYIGVNALIFVAAALLNMLFVISGQGPVIDRLVATYLALPAPFSLFPQRFYTLITSMFVHAGFFHVLFNMLWLYWMGRIFLDFLNNRQFHFVYWAGGIAGGILFLLAFNFIPFFASNTELAILLGASGAVMAIVVATATLVPDFTIRLLFFGDVKLKYLALVYIVLDLIGIASANAGGSIAHLGGALLGFLYIKSLKSGNDWSRLFKRKPKLRVVKNSQPKTAAAAQARHAERVRQEEIDAILDKILKSGYDKLSKEEKDTLFKAGKQQ</sequence>
<proteinExistence type="inferred from homology"/>
<evidence type="ECO:0000313" key="10">
    <source>
        <dbReference type="EMBL" id="PST84175.1"/>
    </source>
</evidence>
<protein>
    <submittedName>
        <fullName evidence="10">Rhomboid family intramembrane serine protease</fullName>
    </submittedName>
</protein>
<dbReference type="EMBL" id="PYLS01000004">
    <property type="protein sequence ID" value="PST84175.1"/>
    <property type="molecule type" value="Genomic_DNA"/>
</dbReference>
<keyword evidence="4" id="KW-0378">Hydrolase</keyword>
<accession>A0A2T3HNZ5</accession>
<evidence type="ECO:0000259" key="9">
    <source>
        <dbReference type="Pfam" id="PF20216"/>
    </source>
</evidence>
<name>A0A2T3HNZ5_9SPHI</name>
<dbReference type="Proteomes" id="UP000240912">
    <property type="component" value="Unassembled WGS sequence"/>
</dbReference>